<dbReference type="Proteomes" id="UP000075391">
    <property type="component" value="Unassembled WGS sequence"/>
</dbReference>
<dbReference type="PANTHER" id="PTHR47506:SF6">
    <property type="entry name" value="HTH-TYPE TRANSCRIPTIONAL REPRESSOR NEMR"/>
    <property type="match status" value="1"/>
</dbReference>
<protein>
    <submittedName>
        <fullName evidence="6">Transcriptional regulator</fullName>
    </submittedName>
</protein>
<dbReference type="Pfam" id="PF16925">
    <property type="entry name" value="TetR_C_13"/>
    <property type="match status" value="1"/>
</dbReference>
<dbReference type="SUPFAM" id="SSF48498">
    <property type="entry name" value="Tetracyclin repressor-like, C-terminal domain"/>
    <property type="match status" value="1"/>
</dbReference>
<proteinExistence type="predicted"/>
<dbReference type="GO" id="GO:0003677">
    <property type="term" value="F:DNA binding"/>
    <property type="evidence" value="ECO:0007669"/>
    <property type="project" value="UniProtKB-UniRule"/>
</dbReference>
<dbReference type="PROSITE" id="PS50977">
    <property type="entry name" value="HTH_TETR_2"/>
    <property type="match status" value="1"/>
</dbReference>
<evidence type="ECO:0000313" key="6">
    <source>
        <dbReference type="EMBL" id="KYG70624.1"/>
    </source>
</evidence>
<organism evidence="6 7">
    <name type="scientific">Bdellovibrio bacteriovorus</name>
    <dbReference type="NCBI Taxonomy" id="959"/>
    <lineage>
        <taxon>Bacteria</taxon>
        <taxon>Pseudomonadati</taxon>
        <taxon>Bdellovibrionota</taxon>
        <taxon>Bdellovibrionia</taxon>
        <taxon>Bdellovibrionales</taxon>
        <taxon>Pseudobdellovibrionaceae</taxon>
        <taxon>Bdellovibrio</taxon>
    </lineage>
</organism>
<dbReference type="Gene3D" id="1.10.357.10">
    <property type="entry name" value="Tetracycline Repressor, domain 2"/>
    <property type="match status" value="1"/>
</dbReference>
<keyword evidence="2 4" id="KW-0238">DNA-binding</keyword>
<feature type="DNA-binding region" description="H-T-H motif" evidence="4">
    <location>
        <begin position="38"/>
        <end position="57"/>
    </location>
</feature>
<dbReference type="RefSeq" id="WP_063242398.1">
    <property type="nucleotide sequence ID" value="NZ_LUKF01000001.1"/>
</dbReference>
<dbReference type="InterPro" id="IPR011075">
    <property type="entry name" value="TetR_C"/>
</dbReference>
<dbReference type="Pfam" id="PF00440">
    <property type="entry name" value="TetR_N"/>
    <property type="match status" value="1"/>
</dbReference>
<evidence type="ECO:0000256" key="4">
    <source>
        <dbReference type="PROSITE-ProRule" id="PRU00335"/>
    </source>
</evidence>
<evidence type="ECO:0000259" key="5">
    <source>
        <dbReference type="PROSITE" id="PS50977"/>
    </source>
</evidence>
<gene>
    <name evidence="6" type="ORF">AZI85_01430</name>
</gene>
<evidence type="ECO:0000256" key="3">
    <source>
        <dbReference type="ARBA" id="ARBA00023163"/>
    </source>
</evidence>
<dbReference type="InterPro" id="IPR009057">
    <property type="entry name" value="Homeodomain-like_sf"/>
</dbReference>
<evidence type="ECO:0000313" key="7">
    <source>
        <dbReference type="Proteomes" id="UP000075391"/>
    </source>
</evidence>
<sequence>MKKKTAAPKKTRNLEKSRKEILEAAFPLVFARGFQGVSIDDIVNQTSLTKGAFYHQFPTKLELGYALVDEVIKPMIIDRWIKPLESYENPLEGILKQMKTLIGKASPDELRLGCPLNNLVQEMAPVDAGFRDRLEASLTLWIDEMESHIKRAKKEGYLKNDVNTRHVAHFIVMTHEGFYGMLKGLHDPKAFDALFDSLKRYFQTISN</sequence>
<dbReference type="SUPFAM" id="SSF46689">
    <property type="entry name" value="Homeodomain-like"/>
    <property type="match status" value="1"/>
</dbReference>
<dbReference type="AlphaFoldDB" id="A0A150WW02"/>
<dbReference type="PANTHER" id="PTHR47506">
    <property type="entry name" value="TRANSCRIPTIONAL REGULATORY PROTEIN"/>
    <property type="match status" value="1"/>
</dbReference>
<dbReference type="InterPro" id="IPR036271">
    <property type="entry name" value="Tet_transcr_reg_TetR-rel_C_sf"/>
</dbReference>
<accession>A0A150WW02</accession>
<evidence type="ECO:0000256" key="2">
    <source>
        <dbReference type="ARBA" id="ARBA00023125"/>
    </source>
</evidence>
<reference evidence="6 7" key="1">
    <citation type="submission" date="2016-03" db="EMBL/GenBank/DDBJ databases">
        <authorList>
            <person name="Ploux O."/>
        </authorList>
    </citation>
    <scope>NUCLEOTIDE SEQUENCE [LARGE SCALE GENOMIC DNA]</scope>
    <source>
        <strain evidence="6 7">BER2</strain>
    </source>
</reference>
<keyword evidence="3" id="KW-0804">Transcription</keyword>
<comment type="caution">
    <text evidence="6">The sequence shown here is derived from an EMBL/GenBank/DDBJ whole genome shotgun (WGS) entry which is preliminary data.</text>
</comment>
<dbReference type="InterPro" id="IPR001647">
    <property type="entry name" value="HTH_TetR"/>
</dbReference>
<dbReference type="OrthoDB" id="5291565at2"/>
<evidence type="ECO:0000256" key="1">
    <source>
        <dbReference type="ARBA" id="ARBA00023015"/>
    </source>
</evidence>
<dbReference type="EMBL" id="LUKF01000001">
    <property type="protein sequence ID" value="KYG70624.1"/>
    <property type="molecule type" value="Genomic_DNA"/>
</dbReference>
<keyword evidence="1" id="KW-0805">Transcription regulation</keyword>
<name>A0A150WW02_BDEBC</name>
<feature type="domain" description="HTH tetR-type" evidence="5">
    <location>
        <begin position="15"/>
        <end position="75"/>
    </location>
</feature>